<gene>
    <name evidence="2" type="ORF">D5086_0000049170</name>
</gene>
<dbReference type="EMBL" id="RCHU01000127">
    <property type="protein sequence ID" value="TKS13860.1"/>
    <property type="molecule type" value="Genomic_DNA"/>
</dbReference>
<reference evidence="2" key="1">
    <citation type="submission" date="2018-10" db="EMBL/GenBank/DDBJ databases">
        <title>Population genomic analysis revealed the cold adaptation of white poplar.</title>
        <authorList>
            <person name="Liu Y.-J."/>
        </authorList>
    </citation>
    <scope>NUCLEOTIDE SEQUENCE [LARGE SCALE GENOMIC DNA]</scope>
    <source>
        <strain evidence="2">PAL-ZL1</strain>
    </source>
</reference>
<evidence type="ECO:0000256" key="1">
    <source>
        <dbReference type="SAM" id="MobiDB-lite"/>
    </source>
</evidence>
<feature type="region of interest" description="Disordered" evidence="1">
    <location>
        <begin position="1"/>
        <end position="150"/>
    </location>
</feature>
<organism evidence="2">
    <name type="scientific">Populus alba</name>
    <name type="common">White poplar</name>
    <dbReference type="NCBI Taxonomy" id="43335"/>
    <lineage>
        <taxon>Eukaryota</taxon>
        <taxon>Viridiplantae</taxon>
        <taxon>Streptophyta</taxon>
        <taxon>Embryophyta</taxon>
        <taxon>Tracheophyta</taxon>
        <taxon>Spermatophyta</taxon>
        <taxon>Magnoliopsida</taxon>
        <taxon>eudicotyledons</taxon>
        <taxon>Gunneridae</taxon>
        <taxon>Pentapetalae</taxon>
        <taxon>rosids</taxon>
        <taxon>fabids</taxon>
        <taxon>Malpighiales</taxon>
        <taxon>Salicaceae</taxon>
        <taxon>Saliceae</taxon>
        <taxon>Populus</taxon>
    </lineage>
</organism>
<feature type="compositionally biased region" description="Basic and acidic residues" evidence="1">
    <location>
        <begin position="120"/>
        <end position="129"/>
    </location>
</feature>
<feature type="compositionally biased region" description="Polar residues" evidence="1">
    <location>
        <begin position="14"/>
        <end position="26"/>
    </location>
</feature>
<dbReference type="AlphaFoldDB" id="A0A4U5QS67"/>
<accession>A0A4U5QS67</accession>
<comment type="caution">
    <text evidence="2">The sequence shown here is derived from an EMBL/GenBank/DDBJ whole genome shotgun (WGS) entry which is preliminary data.</text>
</comment>
<feature type="compositionally biased region" description="Polar residues" evidence="1">
    <location>
        <begin position="106"/>
        <end position="115"/>
    </location>
</feature>
<evidence type="ECO:0000313" key="2">
    <source>
        <dbReference type="EMBL" id="TKS13860.1"/>
    </source>
</evidence>
<feature type="compositionally biased region" description="Basic and acidic residues" evidence="1">
    <location>
        <begin position="68"/>
        <end position="83"/>
    </location>
</feature>
<proteinExistence type="predicted"/>
<sequence>MATFSKILGKTDTSKTLSVPTKSLKSLPSFKGGQVVEFQGKLSGPYKKAEQSTNQGRKKQNQEGDFDEQAKNRGRVEDEERTVKNKKHGAKTQHNPDPDLKGEASTVFSSSSQGPRKQGKTKEKREQRVQKQRKAGGKAISRGGPPRCHHPRRLQRTGFCDQLVATGRPIDDTDKVHRFLADNFVPKSLDIFNAQRRVSLESFPLEDATVSLMLIQIRS</sequence>
<name>A0A4U5QS67_POPAL</name>
<protein>
    <submittedName>
        <fullName evidence="2">B3 domain-containing transcription factor NGA4-like</fullName>
    </submittedName>
</protein>